<keyword evidence="2" id="KW-1185">Reference proteome</keyword>
<dbReference type="STRING" id="1385514.N782_13885"/>
<name>A0A0A2T8J2_9BACI</name>
<dbReference type="Proteomes" id="UP000030147">
    <property type="component" value="Unassembled WGS sequence"/>
</dbReference>
<evidence type="ECO:0000313" key="2">
    <source>
        <dbReference type="Proteomes" id="UP000030147"/>
    </source>
</evidence>
<reference evidence="1 2" key="1">
    <citation type="journal article" date="2015" name="Stand. Genomic Sci.">
        <title>High quality draft genome sequence of the moderately halophilic bacterium Pontibacillus yanchengensis Y32(T) and comparison among Pontibacillus genomes.</title>
        <authorList>
            <person name="Huang J."/>
            <person name="Qiao Z.X."/>
            <person name="Tang J.W."/>
            <person name="Wang G."/>
        </authorList>
    </citation>
    <scope>NUCLEOTIDE SEQUENCE [LARGE SCALE GENOMIC DNA]</scope>
    <source>
        <strain evidence="1 2">Y32</strain>
    </source>
</reference>
<gene>
    <name evidence="1" type="ORF">N782_13885</name>
</gene>
<accession>A0A0A2T8J2</accession>
<sequence length="60" mass="6518">MQGVKRPKMWKELEHIGGGAICTRRGRNPSIPGCDTPISDSISLGDMGVLPNFLIQKNPV</sequence>
<evidence type="ECO:0000313" key="1">
    <source>
        <dbReference type="EMBL" id="KGP72142.1"/>
    </source>
</evidence>
<dbReference type="AlphaFoldDB" id="A0A0A2T8J2"/>
<comment type="caution">
    <text evidence="1">The sequence shown here is derived from an EMBL/GenBank/DDBJ whole genome shotgun (WGS) entry which is preliminary data.</text>
</comment>
<organism evidence="1 2">
    <name type="scientific">Pontibacillus yanchengensis Y32</name>
    <dbReference type="NCBI Taxonomy" id="1385514"/>
    <lineage>
        <taxon>Bacteria</taxon>
        <taxon>Bacillati</taxon>
        <taxon>Bacillota</taxon>
        <taxon>Bacilli</taxon>
        <taxon>Bacillales</taxon>
        <taxon>Bacillaceae</taxon>
        <taxon>Pontibacillus</taxon>
    </lineage>
</organism>
<dbReference type="EMBL" id="AVBF01000037">
    <property type="protein sequence ID" value="KGP72142.1"/>
    <property type="molecule type" value="Genomic_DNA"/>
</dbReference>
<protein>
    <submittedName>
        <fullName evidence="1">Uncharacterized protein</fullName>
    </submittedName>
</protein>
<proteinExistence type="predicted"/>